<dbReference type="GO" id="GO:0005524">
    <property type="term" value="F:ATP binding"/>
    <property type="evidence" value="ECO:0007669"/>
    <property type="project" value="InterPro"/>
</dbReference>
<organism evidence="2 3">
    <name type="scientific">Glomus cerebriforme</name>
    <dbReference type="NCBI Taxonomy" id="658196"/>
    <lineage>
        <taxon>Eukaryota</taxon>
        <taxon>Fungi</taxon>
        <taxon>Fungi incertae sedis</taxon>
        <taxon>Mucoromycota</taxon>
        <taxon>Glomeromycotina</taxon>
        <taxon>Glomeromycetes</taxon>
        <taxon>Glomerales</taxon>
        <taxon>Glomeraceae</taxon>
        <taxon>Glomus</taxon>
    </lineage>
</organism>
<dbReference type="InterPro" id="IPR000719">
    <property type="entry name" value="Prot_kinase_dom"/>
</dbReference>
<keyword evidence="3" id="KW-1185">Reference proteome</keyword>
<evidence type="ECO:0000313" key="3">
    <source>
        <dbReference type="Proteomes" id="UP000265703"/>
    </source>
</evidence>
<dbReference type="InterPro" id="IPR053215">
    <property type="entry name" value="TKL_Ser/Thr_kinase"/>
</dbReference>
<dbReference type="PROSITE" id="PS50011">
    <property type="entry name" value="PROTEIN_KINASE_DOM"/>
    <property type="match status" value="1"/>
</dbReference>
<dbReference type="Gene3D" id="1.10.510.10">
    <property type="entry name" value="Transferase(Phosphotransferase) domain 1"/>
    <property type="match status" value="2"/>
</dbReference>
<gene>
    <name evidence="2" type="ORF">C1645_875775</name>
</gene>
<evidence type="ECO:0000313" key="2">
    <source>
        <dbReference type="EMBL" id="RIA90900.1"/>
    </source>
</evidence>
<keyword evidence="2" id="KW-0418">Kinase</keyword>
<accession>A0A397SXH0</accession>
<dbReference type="EMBL" id="QKYT01000167">
    <property type="protein sequence ID" value="RIA90900.1"/>
    <property type="molecule type" value="Genomic_DNA"/>
</dbReference>
<dbReference type="AlphaFoldDB" id="A0A397SXH0"/>
<sequence>MLIYGISQNPKTKGNEVILDNFIKEIQLKINNYKDKFEWIQYNQFDDIKEIGKDTKEYIMVLQYAEGRNADYWLKSNTKYFSWLIKLKVLSNISNGLREIHQKQMLIEVLRGKPYTQAADIYSFGMIMYFVATGRQPFADRAHDEILVLYICEGVRPEINEPKAPKCYIDLIKRCLDSNPINRSNAAEIEELIRLFYNSYCPSEIKQDDNEIKKQFKEAEKYRSINQNNKSTIHPQAIYTSRLLNPFTKDLPEYINDKSQCLEYINDKTDCLDCAILQ</sequence>
<dbReference type="Pfam" id="PF00069">
    <property type="entry name" value="Pkinase"/>
    <property type="match status" value="1"/>
</dbReference>
<reference evidence="2 3" key="1">
    <citation type="submission" date="2018-06" db="EMBL/GenBank/DDBJ databases">
        <title>Comparative genomics reveals the genomic features of Rhizophagus irregularis, R. cerebriforme, R. diaphanum and Gigaspora rosea, and their symbiotic lifestyle signature.</title>
        <authorList>
            <person name="Morin E."/>
            <person name="San Clemente H."/>
            <person name="Chen E.C.H."/>
            <person name="De La Providencia I."/>
            <person name="Hainaut M."/>
            <person name="Kuo A."/>
            <person name="Kohler A."/>
            <person name="Murat C."/>
            <person name="Tang N."/>
            <person name="Roy S."/>
            <person name="Loubradou J."/>
            <person name="Henrissat B."/>
            <person name="Grigoriev I.V."/>
            <person name="Corradi N."/>
            <person name="Roux C."/>
            <person name="Martin F.M."/>
        </authorList>
    </citation>
    <scope>NUCLEOTIDE SEQUENCE [LARGE SCALE GENOMIC DNA]</scope>
    <source>
        <strain evidence="2 3">DAOM 227022</strain>
    </source>
</reference>
<protein>
    <submittedName>
        <fullName evidence="2">Kinase-like domain-containing protein</fullName>
    </submittedName>
</protein>
<name>A0A397SXH0_9GLOM</name>
<dbReference type="GO" id="GO:0004672">
    <property type="term" value="F:protein kinase activity"/>
    <property type="evidence" value="ECO:0007669"/>
    <property type="project" value="InterPro"/>
</dbReference>
<dbReference type="SUPFAM" id="SSF56112">
    <property type="entry name" value="Protein kinase-like (PK-like)"/>
    <property type="match status" value="1"/>
</dbReference>
<dbReference type="PANTHER" id="PTHR45756:SF1">
    <property type="entry name" value="PROTEIN KINASE DOMAIN CONTAINING PROTEIN"/>
    <property type="match status" value="1"/>
</dbReference>
<comment type="caution">
    <text evidence="2">The sequence shown here is derived from an EMBL/GenBank/DDBJ whole genome shotgun (WGS) entry which is preliminary data.</text>
</comment>
<keyword evidence="2" id="KW-0808">Transferase</keyword>
<dbReference type="InterPro" id="IPR011009">
    <property type="entry name" value="Kinase-like_dom_sf"/>
</dbReference>
<dbReference type="PANTHER" id="PTHR45756">
    <property type="entry name" value="PALMITOYLTRANSFERASE"/>
    <property type="match status" value="1"/>
</dbReference>
<dbReference type="SMART" id="SM00220">
    <property type="entry name" value="S_TKc"/>
    <property type="match status" value="1"/>
</dbReference>
<dbReference type="Proteomes" id="UP000265703">
    <property type="component" value="Unassembled WGS sequence"/>
</dbReference>
<proteinExistence type="predicted"/>
<feature type="domain" description="Protein kinase" evidence="1">
    <location>
        <begin position="1"/>
        <end position="197"/>
    </location>
</feature>
<evidence type="ECO:0000259" key="1">
    <source>
        <dbReference type="PROSITE" id="PS50011"/>
    </source>
</evidence>